<keyword evidence="1" id="KW-0732">Signal</keyword>
<gene>
    <name evidence="2" type="ORF">EOE48_06920</name>
</gene>
<dbReference type="AlphaFoldDB" id="A0A437PBQ1"/>
<keyword evidence="3" id="KW-1185">Reference proteome</keyword>
<evidence type="ECO:0000313" key="3">
    <source>
        <dbReference type="Proteomes" id="UP000286997"/>
    </source>
</evidence>
<comment type="caution">
    <text evidence="2">The sequence shown here is derived from an EMBL/GenBank/DDBJ whole genome shotgun (WGS) entry which is preliminary data.</text>
</comment>
<feature type="signal peptide" evidence="1">
    <location>
        <begin position="1"/>
        <end position="18"/>
    </location>
</feature>
<sequence length="118" mass="12879">MRRLLPVLAVLCAAPVDAAPAEEAVVERLKHCLAREVRQAGLRRLAPERFVLRAQLACLPQKRDLARARAATLVAAGFRKAPDLFGAVEDVLAGHERDAAAAYARRFGRDRVAGAQMR</sequence>
<accession>A0A437PBQ1</accession>
<dbReference type="EMBL" id="SACP01000005">
    <property type="protein sequence ID" value="RVU19679.1"/>
    <property type="molecule type" value="Genomic_DNA"/>
</dbReference>
<proteinExistence type="predicted"/>
<organism evidence="2 3">
    <name type="scientific">Methylobacterium oryzihabitans</name>
    <dbReference type="NCBI Taxonomy" id="2499852"/>
    <lineage>
        <taxon>Bacteria</taxon>
        <taxon>Pseudomonadati</taxon>
        <taxon>Pseudomonadota</taxon>
        <taxon>Alphaproteobacteria</taxon>
        <taxon>Hyphomicrobiales</taxon>
        <taxon>Methylobacteriaceae</taxon>
        <taxon>Methylobacterium</taxon>
    </lineage>
</organism>
<reference evidence="2 3" key="1">
    <citation type="submission" date="2019-01" db="EMBL/GenBank/DDBJ databases">
        <authorList>
            <person name="Chen W.-M."/>
        </authorList>
    </citation>
    <scope>NUCLEOTIDE SEQUENCE [LARGE SCALE GENOMIC DNA]</scope>
    <source>
        <strain evidence="2 3">TER-1</strain>
    </source>
</reference>
<name>A0A437PBQ1_9HYPH</name>
<dbReference type="OrthoDB" id="7995441at2"/>
<dbReference type="RefSeq" id="WP_127728063.1">
    <property type="nucleotide sequence ID" value="NZ_SACP01000005.1"/>
</dbReference>
<feature type="chain" id="PRO_5018988131" evidence="1">
    <location>
        <begin position="19"/>
        <end position="118"/>
    </location>
</feature>
<evidence type="ECO:0000256" key="1">
    <source>
        <dbReference type="SAM" id="SignalP"/>
    </source>
</evidence>
<evidence type="ECO:0000313" key="2">
    <source>
        <dbReference type="EMBL" id="RVU19679.1"/>
    </source>
</evidence>
<protein>
    <submittedName>
        <fullName evidence="2">Uncharacterized protein</fullName>
    </submittedName>
</protein>
<dbReference type="Proteomes" id="UP000286997">
    <property type="component" value="Unassembled WGS sequence"/>
</dbReference>